<evidence type="ECO:0000256" key="3">
    <source>
        <dbReference type="ARBA" id="ARBA00022692"/>
    </source>
</evidence>
<dbReference type="Proteomes" id="UP000249239">
    <property type="component" value="Unassembled WGS sequence"/>
</dbReference>
<organism evidence="7 8">
    <name type="scientific">Breznakibacter xylanolyticus</name>
    <dbReference type="NCBI Taxonomy" id="990"/>
    <lineage>
        <taxon>Bacteria</taxon>
        <taxon>Pseudomonadati</taxon>
        <taxon>Bacteroidota</taxon>
        <taxon>Bacteroidia</taxon>
        <taxon>Marinilabiliales</taxon>
        <taxon>Marinilabiliaceae</taxon>
        <taxon>Breznakibacter</taxon>
    </lineage>
</organism>
<dbReference type="PANTHER" id="PTHR30026:SF20">
    <property type="entry name" value="OUTER MEMBRANE PROTEIN TOLC"/>
    <property type="match status" value="1"/>
</dbReference>
<dbReference type="RefSeq" id="WP_111443820.1">
    <property type="nucleotide sequence ID" value="NZ_QKZK01000001.1"/>
</dbReference>
<protein>
    <submittedName>
        <fullName evidence="7">Outer membrane protein TolC</fullName>
    </submittedName>
</protein>
<dbReference type="Gene3D" id="1.20.1600.10">
    <property type="entry name" value="Outer membrane efflux proteins (OEP)"/>
    <property type="match status" value="1"/>
</dbReference>
<comment type="caution">
    <text evidence="7">The sequence shown here is derived from an EMBL/GenBank/DDBJ whole genome shotgun (WGS) entry which is preliminary data.</text>
</comment>
<evidence type="ECO:0000256" key="4">
    <source>
        <dbReference type="ARBA" id="ARBA00023136"/>
    </source>
</evidence>
<proteinExistence type="predicted"/>
<evidence type="ECO:0000256" key="5">
    <source>
        <dbReference type="ARBA" id="ARBA00023237"/>
    </source>
</evidence>
<feature type="chain" id="PRO_5015839928" evidence="6">
    <location>
        <begin position="21"/>
        <end position="488"/>
    </location>
</feature>
<evidence type="ECO:0000313" key="8">
    <source>
        <dbReference type="Proteomes" id="UP000249239"/>
    </source>
</evidence>
<evidence type="ECO:0000313" key="7">
    <source>
        <dbReference type="EMBL" id="PZX20649.1"/>
    </source>
</evidence>
<accession>A0A2W7QFD9</accession>
<dbReference type="EMBL" id="QKZK01000001">
    <property type="protein sequence ID" value="PZX20649.1"/>
    <property type="molecule type" value="Genomic_DNA"/>
</dbReference>
<dbReference type="GO" id="GO:1990281">
    <property type="term" value="C:efflux pump complex"/>
    <property type="evidence" value="ECO:0007669"/>
    <property type="project" value="TreeGrafter"/>
</dbReference>
<gene>
    <name evidence="7" type="ORF">LX69_00070</name>
</gene>
<keyword evidence="3" id="KW-0812">Transmembrane</keyword>
<evidence type="ECO:0000256" key="6">
    <source>
        <dbReference type="SAM" id="SignalP"/>
    </source>
</evidence>
<dbReference type="SUPFAM" id="SSF56954">
    <property type="entry name" value="Outer membrane efflux proteins (OEP)"/>
    <property type="match status" value="1"/>
</dbReference>
<comment type="subcellular location">
    <subcellularLocation>
        <location evidence="1">Cell outer membrane</location>
    </subcellularLocation>
</comment>
<dbReference type="InterPro" id="IPR051906">
    <property type="entry name" value="TolC-like"/>
</dbReference>
<keyword evidence="5" id="KW-0998">Cell outer membrane</keyword>
<dbReference type="PANTHER" id="PTHR30026">
    <property type="entry name" value="OUTER MEMBRANE PROTEIN TOLC"/>
    <property type="match status" value="1"/>
</dbReference>
<evidence type="ECO:0000256" key="2">
    <source>
        <dbReference type="ARBA" id="ARBA00022452"/>
    </source>
</evidence>
<keyword evidence="2" id="KW-1134">Transmembrane beta strand</keyword>
<dbReference type="GO" id="GO:0015562">
    <property type="term" value="F:efflux transmembrane transporter activity"/>
    <property type="evidence" value="ECO:0007669"/>
    <property type="project" value="InterPro"/>
</dbReference>
<evidence type="ECO:0000256" key="1">
    <source>
        <dbReference type="ARBA" id="ARBA00004442"/>
    </source>
</evidence>
<keyword evidence="6" id="KW-0732">Signal</keyword>
<reference evidence="7 8" key="1">
    <citation type="submission" date="2018-06" db="EMBL/GenBank/DDBJ databases">
        <title>Genomic Encyclopedia of Archaeal and Bacterial Type Strains, Phase II (KMG-II): from individual species to whole genera.</title>
        <authorList>
            <person name="Goeker M."/>
        </authorList>
    </citation>
    <scope>NUCLEOTIDE SEQUENCE [LARGE SCALE GENOMIC DNA]</scope>
    <source>
        <strain evidence="7 8">DSM 6779</strain>
    </source>
</reference>
<sequence length="488" mass="54601">MKRLFILIMICSLGSAGVTAQAPAEESELQLLVNKALQHSEALKIRQLEVEKSRIDRRRAYSAYLPKITAEASYTYMNAPIEFPDDLKMLLSKTQTLLVKETAAMATFQLPAGTQGKVDFSTPYQVTLPDGTAMQTSLGTLVQQNTKEIPPIQERDFMKANINAQMLLFSGLKVPYSLKAANHQIAARNLQSQGQEADIIREVVDVYDQLAVLAQSEQTINQTETLLNEQKRFVDKALANGLTIDLNRQKIDLAIEQLKVKRIELNTGRQLLSMKMEELTGVPSSQIMAMSPTVAPWGVLTGAESADNRPEIKALDEAILATDYKRKSENTDYLPKVMAFGKKELITESLTMLDPEWYVGVGVKWTLFDGMTARYNARQSAIDRDILSQRRSETLQMANIKLEKDRLDVTKCNQLIETAHRQKELAAGMVRLSQRQMEQGLVTMNDHLAVIADYEKASLNLIRCIADQRKATAAYLQSSGMLTPENVK</sequence>
<keyword evidence="8" id="KW-1185">Reference proteome</keyword>
<name>A0A2W7QFD9_9BACT</name>
<dbReference type="OrthoDB" id="1674454at2"/>
<dbReference type="GO" id="GO:0015288">
    <property type="term" value="F:porin activity"/>
    <property type="evidence" value="ECO:0007669"/>
    <property type="project" value="TreeGrafter"/>
</dbReference>
<dbReference type="GO" id="GO:0009279">
    <property type="term" value="C:cell outer membrane"/>
    <property type="evidence" value="ECO:0007669"/>
    <property type="project" value="UniProtKB-SubCell"/>
</dbReference>
<feature type="signal peptide" evidence="6">
    <location>
        <begin position="1"/>
        <end position="20"/>
    </location>
</feature>
<dbReference type="AlphaFoldDB" id="A0A2W7QFD9"/>
<keyword evidence="4" id="KW-0472">Membrane</keyword>